<dbReference type="PROSITE" id="PS50850">
    <property type="entry name" value="MFS"/>
    <property type="match status" value="1"/>
</dbReference>
<feature type="transmembrane region" description="Helical" evidence="5">
    <location>
        <begin position="303"/>
        <end position="323"/>
    </location>
</feature>
<evidence type="ECO:0000259" key="6">
    <source>
        <dbReference type="PROSITE" id="PS50850"/>
    </source>
</evidence>
<keyword evidence="3 5" id="KW-1133">Transmembrane helix</keyword>
<feature type="transmembrane region" description="Helical" evidence="5">
    <location>
        <begin position="47"/>
        <end position="70"/>
    </location>
</feature>
<feature type="transmembrane region" description="Helical" evidence="5">
    <location>
        <begin position="206"/>
        <end position="223"/>
    </location>
</feature>
<dbReference type="Proteomes" id="UP000291286">
    <property type="component" value="Unassembled WGS sequence"/>
</dbReference>
<feature type="transmembrane region" description="Helical" evidence="5">
    <location>
        <begin position="473"/>
        <end position="493"/>
    </location>
</feature>
<dbReference type="PRINTS" id="PR01036">
    <property type="entry name" value="TCRTETB"/>
</dbReference>
<evidence type="ECO:0000313" key="7">
    <source>
        <dbReference type="EMBL" id="TAA31531.1"/>
    </source>
</evidence>
<comment type="caution">
    <text evidence="7">The sequence shown here is derived from an EMBL/GenBank/DDBJ whole genome shotgun (WGS) entry which is preliminary data.</text>
</comment>
<feature type="transmembrane region" description="Helical" evidence="5">
    <location>
        <begin position="165"/>
        <end position="186"/>
    </location>
</feature>
<evidence type="ECO:0000313" key="8">
    <source>
        <dbReference type="Proteomes" id="UP000291286"/>
    </source>
</evidence>
<proteinExistence type="predicted"/>
<dbReference type="GO" id="GO:0016020">
    <property type="term" value="C:membrane"/>
    <property type="evidence" value="ECO:0007669"/>
    <property type="project" value="UniProtKB-SubCell"/>
</dbReference>
<sequence length="508" mass="51100">MSHLSSSSPAAHGGLLLLAVCAVALAMPLSFSAGALAVPAIARDLGGSAAALNWVTNAFMLAFGSLLMVAGALADRFGRRRLFLAGTAGFAASSVLLCLAPSLLWLDLLRACQGVAAAASLASGSAALAQRFEGPARLRAFSLLGTTFGTGLAIGPLLAGSLVVWLGWRAVFAAGALLAGPAWWLARRTMRESRAPSSGPLDWPGAVAFTATVSLLTLALMQVPLHGWLGAGTLGCAGASLALLALFIAIEGRRPQPMLDLSLFRYARFVGVQVLPVATCYGYVVLLVLLPLHLIGIEGLDPARAGLVMLALSAPMLGVPMLAARLAREVSAGALCGVGLLVAALGLAWLASRIGGPPAGLVAPLLVIGAGTGLPWGLMDALSVSVVPTSRAGMAAGIFGTMRVAGEGIALALVGALLADLSRSHLVHMGAAGDHAPAAAAALAAGDLGQAARLIPTLPAARLVALQTDALQLLLWVLCAITGVAALVVLVMLRRPAAPNDAHATASA</sequence>
<feature type="transmembrane region" description="Helical" evidence="5">
    <location>
        <begin position="394"/>
        <end position="419"/>
    </location>
</feature>
<organism evidence="7 8">
    <name type="scientific">Pseudoxanthomonas winnipegensis</name>
    <dbReference type="NCBI Taxonomy" id="2480810"/>
    <lineage>
        <taxon>Bacteria</taxon>
        <taxon>Pseudomonadati</taxon>
        <taxon>Pseudomonadota</taxon>
        <taxon>Gammaproteobacteria</taxon>
        <taxon>Lysobacterales</taxon>
        <taxon>Lysobacteraceae</taxon>
        <taxon>Pseudoxanthomonas</taxon>
    </lineage>
</organism>
<feature type="transmembrane region" description="Helical" evidence="5">
    <location>
        <begin position="330"/>
        <end position="350"/>
    </location>
</feature>
<dbReference type="Gene3D" id="1.20.1250.20">
    <property type="entry name" value="MFS general substrate transporter like domains"/>
    <property type="match status" value="1"/>
</dbReference>
<dbReference type="InterPro" id="IPR036259">
    <property type="entry name" value="MFS_trans_sf"/>
</dbReference>
<gene>
    <name evidence="7" type="ORF">EA661_08190</name>
</gene>
<dbReference type="InterPro" id="IPR005829">
    <property type="entry name" value="Sugar_transporter_CS"/>
</dbReference>
<dbReference type="Pfam" id="PF07690">
    <property type="entry name" value="MFS_1"/>
    <property type="match status" value="1"/>
</dbReference>
<keyword evidence="2 5" id="KW-0812">Transmembrane</keyword>
<dbReference type="InterPro" id="IPR020846">
    <property type="entry name" value="MFS_dom"/>
</dbReference>
<feature type="transmembrane region" description="Helical" evidence="5">
    <location>
        <begin position="229"/>
        <end position="250"/>
    </location>
</feature>
<dbReference type="CDD" id="cd17321">
    <property type="entry name" value="MFS_MMR_MDR_like"/>
    <property type="match status" value="1"/>
</dbReference>
<comment type="subcellular location">
    <subcellularLocation>
        <location evidence="1">Membrane</location>
        <topology evidence="1">Multi-pass membrane protein</topology>
    </subcellularLocation>
</comment>
<dbReference type="Gene3D" id="1.20.1720.10">
    <property type="entry name" value="Multidrug resistance protein D"/>
    <property type="match status" value="1"/>
</dbReference>
<dbReference type="GO" id="GO:0022857">
    <property type="term" value="F:transmembrane transporter activity"/>
    <property type="evidence" value="ECO:0007669"/>
    <property type="project" value="InterPro"/>
</dbReference>
<dbReference type="InterPro" id="IPR011701">
    <property type="entry name" value="MFS"/>
</dbReference>
<dbReference type="PANTHER" id="PTHR42718">
    <property type="entry name" value="MAJOR FACILITATOR SUPERFAMILY MULTIDRUG TRANSPORTER MFSC"/>
    <property type="match status" value="1"/>
</dbReference>
<accession>A0A4Q8LNI5</accession>
<feature type="domain" description="Major facilitator superfamily (MFS) profile" evidence="6">
    <location>
        <begin position="14"/>
        <end position="497"/>
    </location>
</feature>
<evidence type="ECO:0000256" key="5">
    <source>
        <dbReference type="SAM" id="Phobius"/>
    </source>
</evidence>
<name>A0A4Q8LNI5_9GAMM</name>
<evidence type="ECO:0000256" key="1">
    <source>
        <dbReference type="ARBA" id="ARBA00004141"/>
    </source>
</evidence>
<evidence type="ECO:0000256" key="4">
    <source>
        <dbReference type="ARBA" id="ARBA00023136"/>
    </source>
</evidence>
<evidence type="ECO:0000256" key="3">
    <source>
        <dbReference type="ARBA" id="ARBA00022989"/>
    </source>
</evidence>
<dbReference type="AlphaFoldDB" id="A0A4Q8LNI5"/>
<feature type="transmembrane region" description="Helical" evidence="5">
    <location>
        <begin position="270"/>
        <end position="297"/>
    </location>
</feature>
<feature type="transmembrane region" description="Helical" evidence="5">
    <location>
        <begin position="82"/>
        <end position="102"/>
    </location>
</feature>
<dbReference type="PROSITE" id="PS00216">
    <property type="entry name" value="SUGAR_TRANSPORT_1"/>
    <property type="match status" value="1"/>
</dbReference>
<dbReference type="EMBL" id="SHMB01000002">
    <property type="protein sequence ID" value="TAA31531.1"/>
    <property type="molecule type" value="Genomic_DNA"/>
</dbReference>
<feature type="transmembrane region" description="Helical" evidence="5">
    <location>
        <begin position="140"/>
        <end position="159"/>
    </location>
</feature>
<keyword evidence="4 5" id="KW-0472">Membrane</keyword>
<dbReference type="PANTHER" id="PTHR42718:SF49">
    <property type="entry name" value="EXPORT PROTEIN"/>
    <property type="match status" value="1"/>
</dbReference>
<reference evidence="7 8" key="1">
    <citation type="submission" date="2019-02" db="EMBL/GenBank/DDBJ databases">
        <title>WGS of Pseudoxanthomonas species novum from clinical isolates.</title>
        <authorList>
            <person name="Bernier A.-M."/>
            <person name="Bernard K."/>
            <person name="Vachon A."/>
        </authorList>
    </citation>
    <scope>NUCLEOTIDE SEQUENCE [LARGE SCALE GENOMIC DNA]</scope>
    <source>
        <strain evidence="7 8">NML171202</strain>
    </source>
</reference>
<dbReference type="SUPFAM" id="SSF103473">
    <property type="entry name" value="MFS general substrate transporter"/>
    <property type="match status" value="1"/>
</dbReference>
<protein>
    <submittedName>
        <fullName evidence="7">MFS transporter</fullName>
    </submittedName>
</protein>
<feature type="transmembrane region" description="Helical" evidence="5">
    <location>
        <begin position="362"/>
        <end position="382"/>
    </location>
</feature>
<dbReference type="RefSeq" id="WP_130517532.1">
    <property type="nucleotide sequence ID" value="NZ_SHMA01000003.1"/>
</dbReference>
<evidence type="ECO:0000256" key="2">
    <source>
        <dbReference type="ARBA" id="ARBA00022692"/>
    </source>
</evidence>